<protein>
    <submittedName>
        <fullName evidence="1">Uncharacterized protein</fullName>
    </submittedName>
</protein>
<evidence type="ECO:0000313" key="1">
    <source>
        <dbReference type="EMBL" id="CAK4033705.1"/>
    </source>
</evidence>
<dbReference type="InterPro" id="IPR021409">
    <property type="entry name" value="DUF3047"/>
</dbReference>
<name>A0AAI8Z6N5_9PEZI</name>
<dbReference type="AlphaFoldDB" id="A0AAI8Z6N5"/>
<dbReference type="Proteomes" id="UP001296104">
    <property type="component" value="Unassembled WGS sequence"/>
</dbReference>
<evidence type="ECO:0000313" key="2">
    <source>
        <dbReference type="Proteomes" id="UP001296104"/>
    </source>
</evidence>
<accession>A0AAI8Z6N5</accession>
<dbReference type="Pfam" id="PF11249">
    <property type="entry name" value="DUF3047"/>
    <property type="match status" value="1"/>
</dbReference>
<sequence>MPETYEDLVHQWIGSQGFRDPVEQETAWKRYNHILSPQHQTESEASDPTADSFQTSLSPFLGDETLAPHIFEVKFLTVPCNRIPWQPTDIQLQANQVVSVFTAGRVWFSRLLDMYLRPQAGLFCKIGVDGEVFNSTRDTHTFRVAESGGELFLATQPPGMFANPAGGRLVADLGAYDHVEGRIEMLVVVWKNDTNVQELLSQLDDSKTDASCRSLLKQEKERPQSEELSKIPGWQELWFLGQSTMYRQVDDRGSPCINCKPYQNVGILQKNISPTLNFGPDCVASWRWKFDSIPSRLREDTAMSHDYLSIAFEFESGRDITYHPSWELPLEHGYWCPQATWTDREYHVVIRSGTDYLGEWLSEERNLYDDYAKYIGNARMPKRITRVWLIAGNRWQRHDGEMTVKDISITHDGATARIL</sequence>
<reference evidence="1" key="1">
    <citation type="submission" date="2023-11" db="EMBL/GenBank/DDBJ databases">
        <authorList>
            <person name="Alioto T."/>
            <person name="Alioto T."/>
            <person name="Gomez Garrido J."/>
        </authorList>
    </citation>
    <scope>NUCLEOTIDE SEQUENCE</scope>
</reference>
<keyword evidence="2" id="KW-1185">Reference proteome</keyword>
<comment type="caution">
    <text evidence="1">The sequence shown here is derived from an EMBL/GenBank/DDBJ whole genome shotgun (WGS) entry which is preliminary data.</text>
</comment>
<gene>
    <name evidence="1" type="ORF">LECACI_7A008863</name>
</gene>
<dbReference type="EMBL" id="CAVMBE010000092">
    <property type="protein sequence ID" value="CAK4033705.1"/>
    <property type="molecule type" value="Genomic_DNA"/>
</dbReference>
<proteinExistence type="predicted"/>
<organism evidence="1 2">
    <name type="scientific">Lecanosticta acicola</name>
    <dbReference type="NCBI Taxonomy" id="111012"/>
    <lineage>
        <taxon>Eukaryota</taxon>
        <taxon>Fungi</taxon>
        <taxon>Dikarya</taxon>
        <taxon>Ascomycota</taxon>
        <taxon>Pezizomycotina</taxon>
        <taxon>Dothideomycetes</taxon>
        <taxon>Dothideomycetidae</taxon>
        <taxon>Mycosphaerellales</taxon>
        <taxon>Mycosphaerellaceae</taxon>
        <taxon>Lecanosticta</taxon>
    </lineage>
</organism>